<dbReference type="PANTHER" id="PTHR24286:SF159">
    <property type="entry name" value="CYTOCHROME P450, FAMILY 724, SUBFAMILY A, POLYPEPTIDE 1"/>
    <property type="match status" value="1"/>
</dbReference>
<evidence type="ECO:0000256" key="16">
    <source>
        <dbReference type="SAM" id="Phobius"/>
    </source>
</evidence>
<evidence type="ECO:0000256" key="11">
    <source>
        <dbReference type="ARBA" id="ARBA00060577"/>
    </source>
</evidence>
<keyword evidence="15" id="KW-0560">Oxidoreductase</keyword>
<protein>
    <recommendedName>
        <fullName evidence="12">Cytochrome P450 724B1</fullName>
    </recommendedName>
    <alternativeName>
        <fullName evidence="13">(22S)-22-hydroxycampesterol synthase</fullName>
    </alternativeName>
</protein>
<evidence type="ECO:0000256" key="10">
    <source>
        <dbReference type="ARBA" id="ARBA00052777"/>
    </source>
</evidence>
<evidence type="ECO:0000256" key="13">
    <source>
        <dbReference type="ARBA" id="ARBA00077474"/>
    </source>
</evidence>
<comment type="pathway">
    <text evidence="2">Hormone biosynthesis.</text>
</comment>
<evidence type="ECO:0000256" key="6">
    <source>
        <dbReference type="ARBA" id="ARBA00022989"/>
    </source>
</evidence>
<keyword evidence="8 16" id="KW-0472">Membrane</keyword>
<dbReference type="GO" id="GO:0005506">
    <property type="term" value="F:iron ion binding"/>
    <property type="evidence" value="ECO:0007669"/>
    <property type="project" value="InterPro"/>
</dbReference>
<dbReference type="GO" id="GO:0004497">
    <property type="term" value="F:monooxygenase activity"/>
    <property type="evidence" value="ECO:0007669"/>
    <property type="project" value="UniProtKB-KW"/>
</dbReference>
<evidence type="ECO:0000256" key="12">
    <source>
        <dbReference type="ARBA" id="ARBA00067336"/>
    </source>
</evidence>
<evidence type="ECO:0000256" key="3">
    <source>
        <dbReference type="ARBA" id="ARBA00010617"/>
    </source>
</evidence>
<comment type="subcellular location">
    <subcellularLocation>
        <location evidence="1">Membrane</location>
        <topology evidence="1">Single-pass membrane protein</topology>
    </subcellularLocation>
</comment>
<reference evidence="18" key="1">
    <citation type="submission" date="2025-08" db="UniProtKB">
        <authorList>
            <consortium name="RefSeq"/>
        </authorList>
    </citation>
    <scope>IDENTIFICATION</scope>
    <source>
        <tissue evidence="18">Leaf</tissue>
    </source>
</reference>
<dbReference type="AlphaFoldDB" id="A0A8B8QC74"/>
<dbReference type="GO" id="GO:0016125">
    <property type="term" value="P:sterol metabolic process"/>
    <property type="evidence" value="ECO:0007669"/>
    <property type="project" value="TreeGrafter"/>
</dbReference>
<comment type="catalytic activity">
    <reaction evidence="10">
        <text>campesterol + reduced [NADPH--hemoprotein reductase] + O2 = (22S)-22-hydroxycampesterol + oxidized [NADPH--hemoprotein reductase] + H2O + H(+)</text>
        <dbReference type="Rhea" id="RHEA:69835"/>
        <dbReference type="Rhea" id="RHEA-COMP:11964"/>
        <dbReference type="Rhea" id="RHEA-COMP:11965"/>
        <dbReference type="ChEBI" id="CHEBI:15377"/>
        <dbReference type="ChEBI" id="CHEBI:15378"/>
        <dbReference type="ChEBI" id="CHEBI:15379"/>
        <dbReference type="ChEBI" id="CHEBI:28623"/>
        <dbReference type="ChEBI" id="CHEBI:57618"/>
        <dbReference type="ChEBI" id="CHEBI:58210"/>
        <dbReference type="ChEBI" id="CHEBI:72331"/>
    </reaction>
    <physiologicalReaction direction="left-to-right" evidence="10">
        <dbReference type="Rhea" id="RHEA:69836"/>
    </physiologicalReaction>
</comment>
<keyword evidence="7 14" id="KW-0408">Iron</keyword>
<dbReference type="PRINTS" id="PR00463">
    <property type="entry name" value="EP450I"/>
</dbReference>
<evidence type="ECO:0000313" key="18">
    <source>
        <dbReference type="RefSeq" id="XP_030544756.1"/>
    </source>
</evidence>
<evidence type="ECO:0000256" key="2">
    <source>
        <dbReference type="ARBA" id="ARBA00004972"/>
    </source>
</evidence>
<name>A0A8B8QC74_9MYRT</name>
<comment type="pathway">
    <text evidence="11">Steroid biosynthesis.</text>
</comment>
<keyword evidence="5 14" id="KW-0479">Metal-binding</keyword>
<comment type="similarity">
    <text evidence="3 15">Belongs to the cytochrome P450 family.</text>
</comment>
<evidence type="ECO:0000256" key="14">
    <source>
        <dbReference type="PIRSR" id="PIRSR602401-1"/>
    </source>
</evidence>
<dbReference type="Gene3D" id="1.10.630.10">
    <property type="entry name" value="Cytochrome P450"/>
    <property type="match status" value="1"/>
</dbReference>
<dbReference type="GO" id="GO:0016132">
    <property type="term" value="P:brassinosteroid biosynthetic process"/>
    <property type="evidence" value="ECO:0007669"/>
    <property type="project" value="TreeGrafter"/>
</dbReference>
<dbReference type="InterPro" id="IPR036396">
    <property type="entry name" value="Cyt_P450_sf"/>
</dbReference>
<dbReference type="PROSITE" id="PS00086">
    <property type="entry name" value="CYTOCHROME_P450"/>
    <property type="match status" value="1"/>
</dbReference>
<dbReference type="OrthoDB" id="3945418at2759"/>
<evidence type="ECO:0000256" key="5">
    <source>
        <dbReference type="ARBA" id="ARBA00022723"/>
    </source>
</evidence>
<evidence type="ECO:0000313" key="17">
    <source>
        <dbReference type="Proteomes" id="UP000827889"/>
    </source>
</evidence>
<dbReference type="InterPro" id="IPR002401">
    <property type="entry name" value="Cyt_P450_E_grp-I"/>
</dbReference>
<evidence type="ECO:0000256" key="7">
    <source>
        <dbReference type="ARBA" id="ARBA00023004"/>
    </source>
</evidence>
<keyword evidence="17" id="KW-1185">Reference proteome</keyword>
<dbReference type="GO" id="GO:0010268">
    <property type="term" value="P:brassinosteroid homeostasis"/>
    <property type="evidence" value="ECO:0007669"/>
    <property type="project" value="TreeGrafter"/>
</dbReference>
<dbReference type="InterPro" id="IPR001128">
    <property type="entry name" value="Cyt_P450"/>
</dbReference>
<evidence type="ECO:0000256" key="1">
    <source>
        <dbReference type="ARBA" id="ARBA00004167"/>
    </source>
</evidence>
<dbReference type="Proteomes" id="UP000827889">
    <property type="component" value="Chromosome 11"/>
</dbReference>
<dbReference type="FunFam" id="1.10.630.10:FF:000057">
    <property type="entry name" value="Cytochrome P450 724B1"/>
    <property type="match status" value="1"/>
</dbReference>
<keyword evidence="14 15" id="KW-0349">Heme</keyword>
<dbReference type="Pfam" id="PF00067">
    <property type="entry name" value="p450"/>
    <property type="match status" value="1"/>
</dbReference>
<evidence type="ECO:0000256" key="8">
    <source>
        <dbReference type="ARBA" id="ARBA00023136"/>
    </source>
</evidence>
<dbReference type="GO" id="GO:0016020">
    <property type="term" value="C:membrane"/>
    <property type="evidence" value="ECO:0007669"/>
    <property type="project" value="UniProtKB-SubCell"/>
</dbReference>
<dbReference type="InterPro" id="IPR017972">
    <property type="entry name" value="Cyt_P450_CS"/>
</dbReference>
<comment type="cofactor">
    <cofactor evidence="14">
        <name>heme</name>
        <dbReference type="ChEBI" id="CHEBI:30413"/>
    </cofactor>
</comment>
<dbReference type="KEGG" id="rarg:115751149"/>
<dbReference type="RefSeq" id="XP_030544756.1">
    <property type="nucleotide sequence ID" value="XM_030688896.1"/>
</dbReference>
<keyword evidence="6 16" id="KW-1133">Transmembrane helix</keyword>
<dbReference type="GO" id="GO:0016705">
    <property type="term" value="F:oxidoreductase activity, acting on paired donors, with incorporation or reduction of molecular oxygen"/>
    <property type="evidence" value="ECO:0007669"/>
    <property type="project" value="InterPro"/>
</dbReference>
<dbReference type="GeneID" id="115751149"/>
<feature type="transmembrane region" description="Helical" evidence="16">
    <location>
        <begin position="13"/>
        <end position="33"/>
    </location>
</feature>
<organism evidence="17 18">
    <name type="scientific">Rhodamnia argentea</name>
    <dbReference type="NCBI Taxonomy" id="178133"/>
    <lineage>
        <taxon>Eukaryota</taxon>
        <taxon>Viridiplantae</taxon>
        <taxon>Streptophyta</taxon>
        <taxon>Embryophyta</taxon>
        <taxon>Tracheophyta</taxon>
        <taxon>Spermatophyta</taxon>
        <taxon>Magnoliopsida</taxon>
        <taxon>eudicotyledons</taxon>
        <taxon>Gunneridae</taxon>
        <taxon>Pentapetalae</taxon>
        <taxon>rosids</taxon>
        <taxon>malvids</taxon>
        <taxon>Myrtales</taxon>
        <taxon>Myrtaceae</taxon>
        <taxon>Myrtoideae</taxon>
        <taxon>Myrteae</taxon>
        <taxon>Australasian group</taxon>
        <taxon>Rhodamnia</taxon>
    </lineage>
</organism>
<dbReference type="PANTHER" id="PTHR24286">
    <property type="entry name" value="CYTOCHROME P450 26"/>
    <property type="match status" value="1"/>
</dbReference>
<feature type="transmembrane region" description="Helical" evidence="16">
    <location>
        <begin position="210"/>
        <end position="228"/>
    </location>
</feature>
<evidence type="ECO:0000256" key="9">
    <source>
        <dbReference type="ARBA" id="ARBA00037910"/>
    </source>
</evidence>
<gene>
    <name evidence="18" type="primary">LOC115751149</name>
</gene>
<proteinExistence type="inferred from homology"/>
<dbReference type="CDD" id="cd11043">
    <property type="entry name" value="CYP90-like"/>
    <property type="match status" value="1"/>
</dbReference>
<accession>A0A8B8QC74</accession>
<keyword evidence="4 16" id="KW-0812">Transmembrane</keyword>
<sequence>MDIFCCLLPMPDAAPAIFLGLCLAFLFLFYKFFSSKQDVRARNLPQGSVGWPLLGETLAFLSPHRSNSLGIFLQDHCSRYGKVFKSHLFGSPTIVSCDHELNAFVLQNEERLFGASYPKPMLGILGKYSLLVVSGDLHKKLRSVAVNFVTASKSTSEFHLCVERLSVSMLESWKGRDQVAFCKEAKMFALSLMVKTLLSIEPEDPRARKILADFLTYMKGFVSLPLYIPGTPYAMAVKARARLSSTVREIIEERRRSSSSSNVVGLRKGDFMDVILGKEGLNEEEMVSIVLDILLGGYETTATLMALIVFFLAHEPASLLQLREEHQAIRRKKGRGEPLNAEDYKQMEYTDDVICEALRCGNVVKFVHRRALQDIEFKGLTIPSGWKVFPVFIGTHLDPNLHENPMKFDPSRWKDKAMNKKVMPFGGGLRLCPGAELARLIIAFFLHHLVLSFRWKTKPDDFPVAYPYVEFKRDLVLEIEPTETHS</sequence>
<evidence type="ECO:0000256" key="15">
    <source>
        <dbReference type="RuleBase" id="RU000461"/>
    </source>
</evidence>
<dbReference type="GO" id="GO:0020037">
    <property type="term" value="F:heme binding"/>
    <property type="evidence" value="ECO:0007669"/>
    <property type="project" value="InterPro"/>
</dbReference>
<dbReference type="SUPFAM" id="SSF48264">
    <property type="entry name" value="Cytochrome P450"/>
    <property type="match status" value="1"/>
</dbReference>
<keyword evidence="15" id="KW-0503">Monooxygenase</keyword>
<comment type="pathway">
    <text evidence="9">Plant hormone biosynthesis; brassinosteroid biosynthesis.</text>
</comment>
<feature type="binding site" description="axial binding residue" evidence="14">
    <location>
        <position position="432"/>
    </location>
    <ligand>
        <name>heme</name>
        <dbReference type="ChEBI" id="CHEBI:30413"/>
    </ligand>
    <ligandPart>
        <name>Fe</name>
        <dbReference type="ChEBI" id="CHEBI:18248"/>
    </ligandPart>
</feature>
<evidence type="ECO:0000256" key="4">
    <source>
        <dbReference type="ARBA" id="ARBA00022692"/>
    </source>
</evidence>
<dbReference type="PRINTS" id="PR00385">
    <property type="entry name" value="P450"/>
</dbReference>